<sequence>MPRLFLFQGFAIFFWTGENGKPVHVHVAKGRPSPHATKIWLTRNGGCILASNGSKLTRRNLADVMDFIMANHEEICQRWREYFHGGISFYK</sequence>
<evidence type="ECO:0000313" key="1">
    <source>
        <dbReference type="EMBL" id="MRX80794.1"/>
    </source>
</evidence>
<dbReference type="InterPro" id="IPR025427">
    <property type="entry name" value="DUF4160"/>
</dbReference>
<keyword evidence="2" id="KW-1185">Reference proteome</keyword>
<dbReference type="Proteomes" id="UP000470010">
    <property type="component" value="Unassembled WGS sequence"/>
</dbReference>
<dbReference type="EMBL" id="VTFZ01000014">
    <property type="protein sequence ID" value="MRX80794.1"/>
    <property type="molecule type" value="Genomic_DNA"/>
</dbReference>
<protein>
    <submittedName>
        <fullName evidence="1">DUF4160 domain-containing protein</fullName>
    </submittedName>
</protein>
<comment type="caution">
    <text evidence="1">The sequence shown here is derived from an EMBL/GenBank/DDBJ whole genome shotgun (WGS) entry which is preliminary data.</text>
</comment>
<dbReference type="AlphaFoldDB" id="A0A7K0GBG2"/>
<proteinExistence type="predicted"/>
<accession>A0A7K0GBG2</accession>
<organism evidence="1 2">
    <name type="scientific">Enorma shizhengliae</name>
    <dbReference type="NCBI Taxonomy" id="2606615"/>
    <lineage>
        <taxon>Bacteria</taxon>
        <taxon>Bacillati</taxon>
        <taxon>Actinomycetota</taxon>
        <taxon>Coriobacteriia</taxon>
        <taxon>Coriobacteriales</taxon>
        <taxon>Coriobacteriaceae</taxon>
        <taxon>Enorma</taxon>
    </lineage>
</organism>
<gene>
    <name evidence="1" type="ORF">GJE22_09390</name>
</gene>
<evidence type="ECO:0000313" key="2">
    <source>
        <dbReference type="Proteomes" id="UP000470010"/>
    </source>
</evidence>
<dbReference type="Pfam" id="PF13711">
    <property type="entry name" value="DUF4160"/>
    <property type="match status" value="1"/>
</dbReference>
<reference evidence="2" key="1">
    <citation type="submission" date="2019-08" db="EMBL/GenBank/DDBJ databases">
        <title>Arthrobacter sp. nov., isolated from plateau pika and Tibetan wild ass.</title>
        <authorList>
            <person name="Ge Y."/>
        </authorList>
    </citation>
    <scope>NUCLEOTIDE SEQUENCE [LARGE SCALE GENOMIC DNA]</scope>
    <source>
        <strain evidence="2">HF-1365</strain>
    </source>
</reference>
<dbReference type="RefSeq" id="WP_144688835.1">
    <property type="nucleotide sequence ID" value="NZ_VLLQ01000013.1"/>
</dbReference>
<name>A0A7K0GBG2_9ACTN</name>